<feature type="region of interest" description="Disordered" evidence="1">
    <location>
        <begin position="249"/>
        <end position="296"/>
    </location>
</feature>
<feature type="compositionally biased region" description="Basic and acidic residues" evidence="1">
    <location>
        <begin position="613"/>
        <end position="628"/>
    </location>
</feature>
<keyword evidence="3" id="KW-1185">Reference proteome</keyword>
<feature type="compositionally biased region" description="Acidic residues" evidence="1">
    <location>
        <begin position="275"/>
        <end position="285"/>
    </location>
</feature>
<feature type="region of interest" description="Disordered" evidence="1">
    <location>
        <begin position="913"/>
        <end position="942"/>
    </location>
</feature>
<organism evidence="2 3">
    <name type="scientific">Sphagnum troendelagicum</name>
    <dbReference type="NCBI Taxonomy" id="128251"/>
    <lineage>
        <taxon>Eukaryota</taxon>
        <taxon>Viridiplantae</taxon>
        <taxon>Streptophyta</taxon>
        <taxon>Embryophyta</taxon>
        <taxon>Bryophyta</taxon>
        <taxon>Sphagnophytina</taxon>
        <taxon>Sphagnopsida</taxon>
        <taxon>Sphagnales</taxon>
        <taxon>Sphagnaceae</taxon>
        <taxon>Sphagnum</taxon>
    </lineage>
</organism>
<name>A0ABP0U5J0_9BRYO</name>
<feature type="region of interest" description="Disordered" evidence="1">
    <location>
        <begin position="397"/>
        <end position="420"/>
    </location>
</feature>
<feature type="compositionally biased region" description="Polar residues" evidence="1">
    <location>
        <begin position="103"/>
        <end position="116"/>
    </location>
</feature>
<feature type="compositionally biased region" description="Basic residues" evidence="1">
    <location>
        <begin position="795"/>
        <end position="804"/>
    </location>
</feature>
<feature type="region of interest" description="Disordered" evidence="1">
    <location>
        <begin position="676"/>
        <end position="701"/>
    </location>
</feature>
<feature type="region of interest" description="Disordered" evidence="1">
    <location>
        <begin position="83"/>
        <end position="116"/>
    </location>
</feature>
<dbReference type="PANTHER" id="PTHR33167">
    <property type="entry name" value="TRANSCRIPTION FACTOR, PUTATIVE (DUF863)-RELATED"/>
    <property type="match status" value="1"/>
</dbReference>
<evidence type="ECO:0000313" key="2">
    <source>
        <dbReference type="EMBL" id="CAK9212673.1"/>
    </source>
</evidence>
<accession>A0ABP0U5J0</accession>
<feature type="compositionally biased region" description="Polar residues" evidence="1">
    <location>
        <begin position="806"/>
        <end position="833"/>
    </location>
</feature>
<feature type="compositionally biased region" description="Basic and acidic residues" evidence="1">
    <location>
        <begin position="265"/>
        <end position="274"/>
    </location>
</feature>
<protein>
    <submittedName>
        <fullName evidence="2">Uncharacterized protein</fullName>
    </submittedName>
</protein>
<proteinExistence type="predicted"/>
<evidence type="ECO:0000256" key="1">
    <source>
        <dbReference type="SAM" id="MobiDB-lite"/>
    </source>
</evidence>
<dbReference type="EMBL" id="OZ019911">
    <property type="protein sequence ID" value="CAK9212673.1"/>
    <property type="molecule type" value="Genomic_DNA"/>
</dbReference>
<feature type="compositionally biased region" description="Basic and acidic residues" evidence="1">
    <location>
        <begin position="1"/>
        <end position="20"/>
    </location>
</feature>
<dbReference type="PANTHER" id="PTHR33167:SF4">
    <property type="entry name" value="TRANSCRIPTION FACTOR, PUTATIVE (DUF863)-RELATED"/>
    <property type="match status" value="1"/>
</dbReference>
<feature type="compositionally biased region" description="Low complexity" evidence="1">
    <location>
        <begin position="630"/>
        <end position="640"/>
    </location>
</feature>
<sequence>MDVLRGSRGDPYQEFRKGEGLENLQTSSARGGGGGEFGSAAAVPDVVAAVRGGRPFVPSISGGFTLQKSSDIQEVPNWSVNRSTISRKHSSEEDVGFRPAASQEENGSFTPHKSAGNNSTENYFIITSNLVGDRNNHYEDTGQPPPPAVVRDTILQQDAQFREQVQELHRVYEVQVYLMAEMRKRDSAEVATTTCASVNPNNESSWAMMIQAPLSKVAECQGSGFGHGKTTTEGNYTGKRGYTTSVADVEQGTRFSGGRKPGKRRTFDLEKPPDENMDEDEEESSGEAVSSKVDVETESVQLRLSSGWAQQAGDQLHQDHLHSVPSISNDILHEAPVCPTPSITTQSFLGGLWGLSLEKKSEADGDCQAADVSSKKEHCSLQLNIDDNCSYHPTKMAFSPPSPSEASWTGSTLTRPQEQYSKNEGTWFQEQQQQQHTWAHSAEGVYQVAPAIGIQPPPQTFAPFKITNETMMLFPASRDGAGAPSGFAPPVYNQAYTLAAAAVPVQLHPYEGPITLPGQGLVVSAMNAAAWYTHPVPPVQQGGWQPVNAFQADSGTIYAFPTTAATPLAFNVDLSGGSWTASNSGPAFSPLTIVQPSKVPFKKPPKLVLRQDGTTKEVRHFSPKKDHSPSVSSGEEVGGSLKEKDNSQGEGNSYIRGYEQQVSCANRAFAGWVPKAGAKREREQTDLADQEGEGKLTSRMAVKTQYGDETCVSDGSGSGSGETGVGNVINPGEYLSHLALTNRPGRILPAGNGECVNPSEPGMQQEQPSNAADRWNLPSTDECGNVSDVNEDSKHHRQHCKALKPQHSSGTSDPGQNSTGESIALLESTSKTRSIVEESTVPDARDLSPKSHKSSPPAPVQDSCTMNEDDNPDKLALPGTCPVPKVPPEPAASSALTISTTVFTNFGNVHKPEAESLSISSPKEVLKEQQEANGDAANSVHV</sequence>
<evidence type="ECO:0000313" key="3">
    <source>
        <dbReference type="Proteomes" id="UP001497512"/>
    </source>
</evidence>
<feature type="region of interest" description="Disordered" evidence="1">
    <location>
        <begin position="1"/>
        <end position="38"/>
    </location>
</feature>
<gene>
    <name evidence="2" type="ORF">CSSPTR1EN2_LOCUS11354</name>
</gene>
<dbReference type="Proteomes" id="UP001497512">
    <property type="component" value="Chromosome 19"/>
</dbReference>
<feature type="region of interest" description="Disordered" evidence="1">
    <location>
        <begin position="609"/>
        <end position="653"/>
    </location>
</feature>
<feature type="region of interest" description="Disordered" evidence="1">
    <location>
        <begin position="749"/>
        <end position="892"/>
    </location>
</feature>
<feature type="compositionally biased region" description="Polar residues" evidence="1">
    <location>
        <begin position="404"/>
        <end position="420"/>
    </location>
</feature>
<reference evidence="2" key="1">
    <citation type="submission" date="2024-02" db="EMBL/GenBank/DDBJ databases">
        <authorList>
            <consortium name="ELIXIR-Norway"/>
            <consortium name="Elixir Norway"/>
        </authorList>
    </citation>
    <scope>NUCLEOTIDE SEQUENCE</scope>
</reference>